<evidence type="ECO:0000256" key="3">
    <source>
        <dbReference type="RuleBase" id="RU000363"/>
    </source>
</evidence>
<keyword evidence="5" id="KW-1185">Reference proteome</keyword>
<evidence type="ECO:0000256" key="2">
    <source>
        <dbReference type="ARBA" id="ARBA00023002"/>
    </source>
</evidence>
<dbReference type="Gene3D" id="3.40.50.720">
    <property type="entry name" value="NAD(P)-binding Rossmann-like Domain"/>
    <property type="match status" value="1"/>
</dbReference>
<dbReference type="EMBL" id="CABFNO020001469">
    <property type="protein sequence ID" value="CAG9990154.1"/>
    <property type="molecule type" value="Genomic_DNA"/>
</dbReference>
<dbReference type="GO" id="GO:0016491">
    <property type="term" value="F:oxidoreductase activity"/>
    <property type="evidence" value="ECO:0007669"/>
    <property type="project" value="UniProtKB-KW"/>
</dbReference>
<gene>
    <name evidence="4" type="ORF">CBYS24578_00012389</name>
</gene>
<evidence type="ECO:0000313" key="4">
    <source>
        <dbReference type="EMBL" id="CAG9990154.1"/>
    </source>
</evidence>
<dbReference type="InterPro" id="IPR036291">
    <property type="entry name" value="NAD(P)-bd_dom_sf"/>
</dbReference>
<dbReference type="InterPro" id="IPR051687">
    <property type="entry name" value="Peroxisomal_Beta-Oxidation"/>
</dbReference>
<sequence length="302" mass="32160">MSQRYPKEFHNRTAIVTGAAGSIGAPLCLALARAGANVVANDYGCSVSGEGSSSDQVTQLVEKIKEEGLVAISDTHDVSTEAKAIVDAAIASFGRVDVIINNAGIIEYGAVENQSPGVVQKIFQVNALGAYALCHYAWPHMKRQGYGRVVNFTSDSIFGLVNSSGYVMARGAMLGITRSLALEGAPHGILVNTVAPAAFSRMMAEVSRDIPTAQLEWIKAKYTGESNLPVLMALASEKITLSGEIWHSGAYSVGRGILGTTKNRTDIHTTDDCIKAMEKLKAEESDWAEPKSVSEFLSFKAT</sequence>
<keyword evidence="2" id="KW-0560">Oxidoreductase</keyword>
<dbReference type="OrthoDB" id="47007at2759"/>
<dbReference type="InterPro" id="IPR002347">
    <property type="entry name" value="SDR_fam"/>
</dbReference>
<proteinExistence type="inferred from homology"/>
<comment type="similarity">
    <text evidence="1 3">Belongs to the short-chain dehydrogenases/reductases (SDR) family.</text>
</comment>
<dbReference type="PANTHER" id="PTHR45024:SF2">
    <property type="entry name" value="SCP2 DOMAIN-CONTAINING PROTEIN"/>
    <property type="match status" value="1"/>
</dbReference>
<dbReference type="PANTHER" id="PTHR45024">
    <property type="entry name" value="DEHYDROGENASES, SHORT CHAIN"/>
    <property type="match status" value="1"/>
</dbReference>
<accession>A0A9N9UII3</accession>
<comment type="caution">
    <text evidence="4">The sequence shown here is derived from an EMBL/GenBank/DDBJ whole genome shotgun (WGS) entry which is preliminary data.</text>
</comment>
<dbReference type="AlphaFoldDB" id="A0A9N9UII3"/>
<reference evidence="4" key="1">
    <citation type="submission" date="2021-10" db="EMBL/GenBank/DDBJ databases">
        <authorList>
            <person name="Piombo E."/>
        </authorList>
    </citation>
    <scope>NUCLEOTIDE SEQUENCE</scope>
</reference>
<dbReference type="Proteomes" id="UP000754883">
    <property type="component" value="Unassembled WGS sequence"/>
</dbReference>
<name>A0A9N9UII3_9HYPO</name>
<organism evidence="4 5">
    <name type="scientific">Clonostachys byssicola</name>
    <dbReference type="NCBI Taxonomy" id="160290"/>
    <lineage>
        <taxon>Eukaryota</taxon>
        <taxon>Fungi</taxon>
        <taxon>Dikarya</taxon>
        <taxon>Ascomycota</taxon>
        <taxon>Pezizomycotina</taxon>
        <taxon>Sordariomycetes</taxon>
        <taxon>Hypocreomycetidae</taxon>
        <taxon>Hypocreales</taxon>
        <taxon>Bionectriaceae</taxon>
        <taxon>Clonostachys</taxon>
    </lineage>
</organism>
<dbReference type="SUPFAM" id="SSF51735">
    <property type="entry name" value="NAD(P)-binding Rossmann-fold domains"/>
    <property type="match status" value="1"/>
</dbReference>
<evidence type="ECO:0000313" key="5">
    <source>
        <dbReference type="Proteomes" id="UP000754883"/>
    </source>
</evidence>
<dbReference type="PRINTS" id="PR00080">
    <property type="entry name" value="SDRFAMILY"/>
</dbReference>
<dbReference type="Pfam" id="PF00106">
    <property type="entry name" value="adh_short"/>
    <property type="match status" value="1"/>
</dbReference>
<protein>
    <submittedName>
        <fullName evidence="4">Uncharacterized protein</fullName>
    </submittedName>
</protein>
<evidence type="ECO:0000256" key="1">
    <source>
        <dbReference type="ARBA" id="ARBA00006484"/>
    </source>
</evidence>
<dbReference type="PRINTS" id="PR00081">
    <property type="entry name" value="GDHRDH"/>
</dbReference>